<protein>
    <recommendedName>
        <fullName evidence="3">Sugar ABC transporter substrate-binding protein</fullName>
    </recommendedName>
</protein>
<dbReference type="InterPro" id="IPR028082">
    <property type="entry name" value="Peripla_BP_I"/>
</dbReference>
<proteinExistence type="predicted"/>
<accession>A0ABV5WEM2</accession>
<evidence type="ECO:0008006" key="3">
    <source>
        <dbReference type="Google" id="ProtNLM"/>
    </source>
</evidence>
<dbReference type="EMBL" id="JBHMAF010000056">
    <property type="protein sequence ID" value="MFB9759064.1"/>
    <property type="molecule type" value="Genomic_DNA"/>
</dbReference>
<dbReference type="Proteomes" id="UP001589609">
    <property type="component" value="Unassembled WGS sequence"/>
</dbReference>
<dbReference type="Gene3D" id="3.40.50.2300">
    <property type="match status" value="2"/>
</dbReference>
<name>A0ABV5WEM2_9BACI</name>
<dbReference type="SUPFAM" id="SSF53822">
    <property type="entry name" value="Periplasmic binding protein-like I"/>
    <property type="match status" value="1"/>
</dbReference>
<evidence type="ECO:0000313" key="2">
    <source>
        <dbReference type="Proteomes" id="UP001589609"/>
    </source>
</evidence>
<evidence type="ECO:0000313" key="1">
    <source>
        <dbReference type="EMBL" id="MFB9759064.1"/>
    </source>
</evidence>
<reference evidence="1 2" key="1">
    <citation type="submission" date="2024-09" db="EMBL/GenBank/DDBJ databases">
        <authorList>
            <person name="Sun Q."/>
            <person name="Mori K."/>
        </authorList>
    </citation>
    <scope>NUCLEOTIDE SEQUENCE [LARGE SCALE GENOMIC DNA]</scope>
    <source>
        <strain evidence="1 2">JCM 11201</strain>
    </source>
</reference>
<gene>
    <name evidence="1" type="ORF">ACFFMS_11425</name>
</gene>
<organism evidence="1 2">
    <name type="scientific">Ectobacillus funiculus</name>
    <dbReference type="NCBI Taxonomy" id="137993"/>
    <lineage>
        <taxon>Bacteria</taxon>
        <taxon>Bacillati</taxon>
        <taxon>Bacillota</taxon>
        <taxon>Bacilli</taxon>
        <taxon>Bacillales</taxon>
        <taxon>Bacillaceae</taxon>
        <taxon>Ectobacillus</taxon>
    </lineage>
</organism>
<sequence length="53" mass="6037">MAQNPYDMGYISIEIALKVIKGEDVKRNIDTGVDIISKDNAKLKLDFLRELLK</sequence>
<keyword evidence="2" id="KW-1185">Reference proteome</keyword>
<comment type="caution">
    <text evidence="1">The sequence shown here is derived from an EMBL/GenBank/DDBJ whole genome shotgun (WGS) entry which is preliminary data.</text>
</comment>